<reference evidence="2" key="1">
    <citation type="journal article" date="2022" name="Mol. Ecol. Resour.">
        <title>The genomes of chicory, endive, great burdock and yacon provide insights into Asteraceae palaeo-polyploidization history and plant inulin production.</title>
        <authorList>
            <person name="Fan W."/>
            <person name="Wang S."/>
            <person name="Wang H."/>
            <person name="Wang A."/>
            <person name="Jiang F."/>
            <person name="Liu H."/>
            <person name="Zhao H."/>
            <person name="Xu D."/>
            <person name="Zhang Y."/>
        </authorList>
    </citation>
    <scope>NUCLEOTIDE SEQUENCE [LARGE SCALE GENOMIC DNA]</scope>
    <source>
        <strain evidence="2">cv. Punajuju</strain>
    </source>
</reference>
<organism evidence="1 2">
    <name type="scientific">Cichorium intybus</name>
    <name type="common">Chicory</name>
    <dbReference type="NCBI Taxonomy" id="13427"/>
    <lineage>
        <taxon>Eukaryota</taxon>
        <taxon>Viridiplantae</taxon>
        <taxon>Streptophyta</taxon>
        <taxon>Embryophyta</taxon>
        <taxon>Tracheophyta</taxon>
        <taxon>Spermatophyta</taxon>
        <taxon>Magnoliopsida</taxon>
        <taxon>eudicotyledons</taxon>
        <taxon>Gunneridae</taxon>
        <taxon>Pentapetalae</taxon>
        <taxon>asterids</taxon>
        <taxon>campanulids</taxon>
        <taxon>Asterales</taxon>
        <taxon>Asteraceae</taxon>
        <taxon>Cichorioideae</taxon>
        <taxon>Cichorieae</taxon>
        <taxon>Cichoriinae</taxon>
        <taxon>Cichorium</taxon>
    </lineage>
</organism>
<dbReference type="Proteomes" id="UP001055811">
    <property type="component" value="Linkage Group LG02"/>
</dbReference>
<evidence type="ECO:0000313" key="1">
    <source>
        <dbReference type="EMBL" id="KAI3780585.1"/>
    </source>
</evidence>
<evidence type="ECO:0000313" key="2">
    <source>
        <dbReference type="Proteomes" id="UP001055811"/>
    </source>
</evidence>
<accession>A0ACB9GAY7</accession>
<proteinExistence type="predicted"/>
<protein>
    <submittedName>
        <fullName evidence="1">Uncharacterized protein</fullName>
    </submittedName>
</protein>
<sequence length="167" mass="18854">MHVYVNEFLPDPSRIVVCSEQGIIVIQSGHPADTDLPVFHVCKPTTNQLQVDTINLPPSDSPTDSELITSGGRVCMLLQSGNIFIIDAVSEVWGIFPSPRTPGDPLVYSYKRLRKHEGKLGIDCELSNGLWDHWVLMVDDSWMQLRLSNHSEVGNDSWDYLYYRRGP</sequence>
<reference evidence="1 2" key="2">
    <citation type="journal article" date="2022" name="Mol. Ecol. Resour.">
        <title>The genomes of chicory, endive, great burdock and yacon provide insights into Asteraceae paleo-polyploidization history and plant inulin production.</title>
        <authorList>
            <person name="Fan W."/>
            <person name="Wang S."/>
            <person name="Wang H."/>
            <person name="Wang A."/>
            <person name="Jiang F."/>
            <person name="Liu H."/>
            <person name="Zhao H."/>
            <person name="Xu D."/>
            <person name="Zhang Y."/>
        </authorList>
    </citation>
    <scope>NUCLEOTIDE SEQUENCE [LARGE SCALE GENOMIC DNA]</scope>
    <source>
        <strain evidence="2">cv. Punajuju</strain>
        <tissue evidence="1">Leaves</tissue>
    </source>
</reference>
<comment type="caution">
    <text evidence="1">The sequence shown here is derived from an EMBL/GenBank/DDBJ whole genome shotgun (WGS) entry which is preliminary data.</text>
</comment>
<dbReference type="EMBL" id="CM042010">
    <property type="protein sequence ID" value="KAI3780585.1"/>
    <property type="molecule type" value="Genomic_DNA"/>
</dbReference>
<gene>
    <name evidence="1" type="ORF">L2E82_10569</name>
</gene>
<keyword evidence="2" id="KW-1185">Reference proteome</keyword>
<name>A0ACB9GAY7_CICIN</name>